<protein>
    <submittedName>
        <fullName evidence="1">Acyltransferase</fullName>
    </submittedName>
</protein>
<dbReference type="Proteomes" id="UP000589292">
    <property type="component" value="Unassembled WGS sequence"/>
</dbReference>
<comment type="caution">
    <text evidence="1">The sequence shown here is derived from an EMBL/GenBank/DDBJ whole genome shotgun (WGS) entry which is preliminary data.</text>
</comment>
<proteinExistence type="predicted"/>
<name>A0A7V8RCU8_9SPHN</name>
<organism evidence="1 2">
    <name type="scientific">Sphingomonas ursincola</name>
    <dbReference type="NCBI Taxonomy" id="56361"/>
    <lineage>
        <taxon>Bacteria</taxon>
        <taxon>Pseudomonadati</taxon>
        <taxon>Pseudomonadota</taxon>
        <taxon>Alphaproteobacteria</taxon>
        <taxon>Sphingomonadales</taxon>
        <taxon>Sphingomonadaceae</taxon>
        <taxon>Sphingomonas</taxon>
    </lineage>
</organism>
<dbReference type="InterPro" id="IPR001451">
    <property type="entry name" value="Hexapep"/>
</dbReference>
<dbReference type="PANTHER" id="PTHR23416">
    <property type="entry name" value="SIALIC ACID SYNTHASE-RELATED"/>
    <property type="match status" value="1"/>
</dbReference>
<dbReference type="GO" id="GO:0016746">
    <property type="term" value="F:acyltransferase activity"/>
    <property type="evidence" value="ECO:0007669"/>
    <property type="project" value="UniProtKB-KW"/>
</dbReference>
<evidence type="ECO:0000313" key="1">
    <source>
        <dbReference type="EMBL" id="MBA1373890.1"/>
    </source>
</evidence>
<dbReference type="EMBL" id="VDES01000002">
    <property type="protein sequence ID" value="MBA1373890.1"/>
    <property type="molecule type" value="Genomic_DNA"/>
</dbReference>
<dbReference type="AlphaFoldDB" id="A0A7V8RCU8"/>
<dbReference type="InterPro" id="IPR051159">
    <property type="entry name" value="Hexapeptide_acetyltransf"/>
</dbReference>
<reference evidence="1 2" key="1">
    <citation type="journal article" date="1994" name="Int. J. Syst. Bacteriol.">
        <title>Phylogenetic positions of novel aerobic, bacteriochlorophyll a-containing bacteria and description of Roseococcus thiosulfatophilus gen. nov., sp. nov., Erythromicrobium ramosum gen. nov., sp. nov., and Erythrobacter litoralis sp. nov.</title>
        <authorList>
            <person name="Yurkov V."/>
            <person name="Stackebrandt E."/>
            <person name="Holmes A."/>
            <person name="Fuerst J.A."/>
            <person name="Hugenholtz P."/>
            <person name="Golecki J."/>
            <person name="Gad'on N."/>
            <person name="Gorlenko V.M."/>
            <person name="Kompantseva E.I."/>
            <person name="Drews G."/>
        </authorList>
    </citation>
    <scope>NUCLEOTIDE SEQUENCE [LARGE SCALE GENOMIC DNA]</scope>
    <source>
        <strain evidence="1 2">KR-99</strain>
    </source>
</reference>
<sequence>MARITRVARSLKGLCTMPFWWLAGVRFQGRVVLQGRSPTVHNEGRIVMGQRVLFRATHGRVRLSTGPDGLLLIGKRSFINSNCNFHATKRIEIGDYCLIGENVVIDDCSHHSIDQTSDIKMEPIKLGKNVWVANNATIMPGVSIGDHSVVAAGSVVTRSFEDRVLIAGVPARVIRKLTASDDWIRR</sequence>
<keyword evidence="2" id="KW-1185">Reference proteome</keyword>
<gene>
    <name evidence="1" type="ORF">FG486_06030</name>
</gene>
<keyword evidence="1" id="KW-0012">Acyltransferase</keyword>
<evidence type="ECO:0000313" key="2">
    <source>
        <dbReference type="Proteomes" id="UP000589292"/>
    </source>
</evidence>
<dbReference type="Gene3D" id="2.160.10.10">
    <property type="entry name" value="Hexapeptide repeat proteins"/>
    <property type="match status" value="1"/>
</dbReference>
<accession>A0A7V8RCU8</accession>
<dbReference type="InterPro" id="IPR011004">
    <property type="entry name" value="Trimer_LpxA-like_sf"/>
</dbReference>
<dbReference type="Pfam" id="PF00132">
    <property type="entry name" value="Hexapep"/>
    <property type="match status" value="1"/>
</dbReference>
<dbReference type="SUPFAM" id="SSF51161">
    <property type="entry name" value="Trimeric LpxA-like enzymes"/>
    <property type="match status" value="1"/>
</dbReference>
<dbReference type="CDD" id="cd04647">
    <property type="entry name" value="LbH_MAT_like"/>
    <property type="match status" value="1"/>
</dbReference>
<keyword evidence="1" id="KW-0808">Transferase</keyword>
<dbReference type="PANTHER" id="PTHR23416:SF78">
    <property type="entry name" value="LIPOPOLYSACCHARIDE BIOSYNTHESIS O-ACETYL TRANSFERASE WBBJ-RELATED"/>
    <property type="match status" value="1"/>
</dbReference>